<evidence type="ECO:0000313" key="8">
    <source>
        <dbReference type="Proteomes" id="UP000515971"/>
    </source>
</evidence>
<evidence type="ECO:0000256" key="5">
    <source>
        <dbReference type="ARBA" id="ARBA00023136"/>
    </source>
</evidence>
<comment type="similarity">
    <text evidence="2">Belongs to the autoinducer-2 exporter (AI-2E) (TC 2.A.86) family.</text>
</comment>
<feature type="transmembrane region" description="Helical" evidence="6">
    <location>
        <begin position="255"/>
        <end position="275"/>
    </location>
</feature>
<feature type="transmembrane region" description="Helical" evidence="6">
    <location>
        <begin position="144"/>
        <end position="165"/>
    </location>
</feature>
<protein>
    <submittedName>
        <fullName evidence="7">AI-2E family transporter</fullName>
    </submittedName>
</protein>
<evidence type="ECO:0000256" key="1">
    <source>
        <dbReference type="ARBA" id="ARBA00004141"/>
    </source>
</evidence>
<dbReference type="GO" id="GO:0055085">
    <property type="term" value="P:transmembrane transport"/>
    <property type="evidence" value="ECO:0007669"/>
    <property type="project" value="TreeGrafter"/>
</dbReference>
<dbReference type="RefSeq" id="WP_187537571.1">
    <property type="nucleotide sequence ID" value="NZ_BAABJT010000001.1"/>
</dbReference>
<dbReference type="GO" id="GO:0016020">
    <property type="term" value="C:membrane"/>
    <property type="evidence" value="ECO:0007669"/>
    <property type="project" value="UniProtKB-SubCell"/>
</dbReference>
<evidence type="ECO:0000256" key="6">
    <source>
        <dbReference type="SAM" id="Phobius"/>
    </source>
</evidence>
<comment type="subcellular location">
    <subcellularLocation>
        <location evidence="1">Membrane</location>
        <topology evidence="1">Multi-pass membrane protein</topology>
    </subcellularLocation>
</comment>
<feature type="transmembrane region" description="Helical" evidence="6">
    <location>
        <begin position="206"/>
        <end position="223"/>
    </location>
</feature>
<evidence type="ECO:0000256" key="2">
    <source>
        <dbReference type="ARBA" id="ARBA00009773"/>
    </source>
</evidence>
<feature type="transmembrane region" description="Helical" evidence="6">
    <location>
        <begin position="12"/>
        <end position="30"/>
    </location>
</feature>
<keyword evidence="5 6" id="KW-0472">Membrane</keyword>
<evidence type="ECO:0000256" key="3">
    <source>
        <dbReference type="ARBA" id="ARBA00022692"/>
    </source>
</evidence>
<dbReference type="AlphaFoldDB" id="A0A7G9SGK4"/>
<name>A0A7G9SGK4_9SPHN</name>
<gene>
    <name evidence="7" type="ORF">H9L13_10080</name>
</gene>
<evidence type="ECO:0000313" key="7">
    <source>
        <dbReference type="EMBL" id="QNN66979.1"/>
    </source>
</evidence>
<dbReference type="PANTHER" id="PTHR21716:SF62">
    <property type="entry name" value="TRANSPORT PROTEIN YDBI-RELATED"/>
    <property type="match status" value="1"/>
</dbReference>
<feature type="transmembrane region" description="Helical" evidence="6">
    <location>
        <begin position="36"/>
        <end position="55"/>
    </location>
</feature>
<reference evidence="7 8" key="1">
    <citation type="submission" date="2020-08" db="EMBL/GenBank/DDBJ databases">
        <title>Genome sequence of Sphingomonas lutea KCTC 23642T.</title>
        <authorList>
            <person name="Hyun D.-W."/>
            <person name="Bae J.-W."/>
        </authorList>
    </citation>
    <scope>NUCLEOTIDE SEQUENCE [LARGE SCALE GENOMIC DNA]</scope>
    <source>
        <strain evidence="7 8">KCTC 23642</strain>
    </source>
</reference>
<keyword evidence="8" id="KW-1185">Reference proteome</keyword>
<dbReference type="InterPro" id="IPR002549">
    <property type="entry name" value="AI-2E-like"/>
</dbReference>
<dbReference type="EMBL" id="CP060718">
    <property type="protein sequence ID" value="QNN66979.1"/>
    <property type="molecule type" value="Genomic_DNA"/>
</dbReference>
<feature type="transmembrane region" description="Helical" evidence="6">
    <location>
        <begin position="295"/>
        <end position="328"/>
    </location>
</feature>
<dbReference type="KEGG" id="slut:H9L13_10080"/>
<feature type="transmembrane region" description="Helical" evidence="6">
    <location>
        <begin position="229"/>
        <end position="248"/>
    </location>
</feature>
<feature type="transmembrane region" description="Helical" evidence="6">
    <location>
        <begin position="67"/>
        <end position="90"/>
    </location>
</feature>
<accession>A0A7G9SGK4</accession>
<evidence type="ECO:0000256" key="4">
    <source>
        <dbReference type="ARBA" id="ARBA00022989"/>
    </source>
</evidence>
<sequence>MAATKKDGQSEHIFVRRVLIVLGLAALLFLLWQLRIIFLMLFGAVVIATIFRAVADLICHYTRVPAGVATALSILIVLGGVIGMVALFGAQVSQQLTTLRETLPDAWAAFEKRVGDMGLGAQLDQLVASFSKPSGGVSRIGQTLMSIGGGIADLVVVIFAGIYLATQAKFYRTGVIKLVPPRRREIAEEALLESDRALRLWLKGQAIAMVVVGLMTGIGLWFLGMPSAFVLGLAAGLLEFIPFAGPIIAAIPALLLALAVSPDLALWVALLYFGIQQFEGNLLSPLVQQYAVDLPGAVLLFSLIAFGTLFGTLGVILAAPLAVVLMVMVKRLYVIETLDTPTPIPGEGKS</sequence>
<keyword evidence="4 6" id="KW-1133">Transmembrane helix</keyword>
<dbReference type="Proteomes" id="UP000515971">
    <property type="component" value="Chromosome"/>
</dbReference>
<dbReference type="Pfam" id="PF01594">
    <property type="entry name" value="AI-2E_transport"/>
    <property type="match status" value="1"/>
</dbReference>
<organism evidence="7 8">
    <name type="scientific">Sphingomonas lutea</name>
    <dbReference type="NCBI Taxonomy" id="1045317"/>
    <lineage>
        <taxon>Bacteria</taxon>
        <taxon>Pseudomonadati</taxon>
        <taxon>Pseudomonadota</taxon>
        <taxon>Alphaproteobacteria</taxon>
        <taxon>Sphingomonadales</taxon>
        <taxon>Sphingomonadaceae</taxon>
        <taxon>Sphingomonas</taxon>
    </lineage>
</organism>
<keyword evidence="3 6" id="KW-0812">Transmembrane</keyword>
<proteinExistence type="inferred from homology"/>
<dbReference type="PANTHER" id="PTHR21716">
    <property type="entry name" value="TRANSMEMBRANE PROTEIN"/>
    <property type="match status" value="1"/>
</dbReference>